<proteinExistence type="predicted"/>
<sequence length="289" mass="32326">MVGEWMMDPIKIPWFRHPGSSWSLAYLVRGGSRPNLTEGSLSAAMGCFVQGYLNLMPLGSIRALAITIIWWCHLASDLFKSKFVVQFKFRSPVVQILSKSLSFLDKISAASRRLPCLGEISGVWASRHVREKRARLVSGDTAAKNLQSHHARERRAWGLQAPHRVPIPPRWRRARIGGFPARDFGLGLRQICRREASTDGRCDCGFWWSLGLQENGSKESRGGFGYIWRQKGRRELGFGWIGVGIGSATGDWSYARSVQQRAGVGLAEGLLKEYGGGDGPTVWRREAER</sequence>
<dbReference type="Proteomes" id="UP001552299">
    <property type="component" value="Unassembled WGS sequence"/>
</dbReference>
<reference evidence="1 2" key="1">
    <citation type="journal article" date="2024" name="Plant Biotechnol. J.">
        <title>Dendrobium thyrsiflorum genome and its molecular insights into genes involved in important horticultural traits.</title>
        <authorList>
            <person name="Chen B."/>
            <person name="Wang J.Y."/>
            <person name="Zheng P.J."/>
            <person name="Li K.L."/>
            <person name="Liang Y.M."/>
            <person name="Chen X.F."/>
            <person name="Zhang C."/>
            <person name="Zhao X."/>
            <person name="He X."/>
            <person name="Zhang G.Q."/>
            <person name="Liu Z.J."/>
            <person name="Xu Q."/>
        </authorList>
    </citation>
    <scope>NUCLEOTIDE SEQUENCE [LARGE SCALE GENOMIC DNA]</scope>
    <source>
        <strain evidence="1">GZMU011</strain>
    </source>
</reference>
<evidence type="ECO:0000313" key="2">
    <source>
        <dbReference type="Proteomes" id="UP001552299"/>
    </source>
</evidence>
<name>A0ABD0UU54_DENTH</name>
<keyword evidence="2" id="KW-1185">Reference proteome</keyword>
<dbReference type="AlphaFoldDB" id="A0ABD0UU54"/>
<evidence type="ECO:0000313" key="1">
    <source>
        <dbReference type="EMBL" id="KAL0916244.1"/>
    </source>
</evidence>
<dbReference type="EMBL" id="JANQDX010000011">
    <property type="protein sequence ID" value="KAL0916244.1"/>
    <property type="molecule type" value="Genomic_DNA"/>
</dbReference>
<comment type="caution">
    <text evidence="1">The sequence shown here is derived from an EMBL/GenBank/DDBJ whole genome shotgun (WGS) entry which is preliminary data.</text>
</comment>
<accession>A0ABD0UU54</accession>
<gene>
    <name evidence="1" type="ORF">M5K25_013737</name>
</gene>
<organism evidence="1 2">
    <name type="scientific">Dendrobium thyrsiflorum</name>
    <name type="common">Pinecone-like raceme dendrobium</name>
    <name type="synonym">Orchid</name>
    <dbReference type="NCBI Taxonomy" id="117978"/>
    <lineage>
        <taxon>Eukaryota</taxon>
        <taxon>Viridiplantae</taxon>
        <taxon>Streptophyta</taxon>
        <taxon>Embryophyta</taxon>
        <taxon>Tracheophyta</taxon>
        <taxon>Spermatophyta</taxon>
        <taxon>Magnoliopsida</taxon>
        <taxon>Liliopsida</taxon>
        <taxon>Asparagales</taxon>
        <taxon>Orchidaceae</taxon>
        <taxon>Epidendroideae</taxon>
        <taxon>Malaxideae</taxon>
        <taxon>Dendrobiinae</taxon>
        <taxon>Dendrobium</taxon>
    </lineage>
</organism>
<protein>
    <submittedName>
        <fullName evidence="1">Uncharacterized protein</fullName>
    </submittedName>
</protein>